<name>A0A381PLJ1_9ZZZZ</name>
<keyword evidence="1" id="KW-0812">Transmembrane</keyword>
<evidence type="ECO:0008006" key="3">
    <source>
        <dbReference type="Google" id="ProtNLM"/>
    </source>
</evidence>
<proteinExistence type="predicted"/>
<gene>
    <name evidence="2" type="ORF">METZ01_LOCUS20759</name>
</gene>
<dbReference type="EMBL" id="UINC01001025">
    <property type="protein sequence ID" value="SUZ67905.1"/>
    <property type="molecule type" value="Genomic_DNA"/>
</dbReference>
<feature type="non-terminal residue" evidence="2">
    <location>
        <position position="1"/>
    </location>
</feature>
<dbReference type="AlphaFoldDB" id="A0A381PLJ1"/>
<keyword evidence="1" id="KW-1133">Transmembrane helix</keyword>
<accession>A0A381PLJ1</accession>
<keyword evidence="1" id="KW-0472">Membrane</keyword>
<evidence type="ECO:0000256" key="1">
    <source>
        <dbReference type="SAM" id="Phobius"/>
    </source>
</evidence>
<organism evidence="2">
    <name type="scientific">marine metagenome</name>
    <dbReference type="NCBI Taxonomy" id="408172"/>
    <lineage>
        <taxon>unclassified sequences</taxon>
        <taxon>metagenomes</taxon>
        <taxon>ecological metagenomes</taxon>
    </lineage>
</organism>
<evidence type="ECO:0000313" key="2">
    <source>
        <dbReference type="EMBL" id="SUZ67905.1"/>
    </source>
</evidence>
<dbReference type="PANTHER" id="PTHR37947:SF1">
    <property type="entry name" value="BLL2462 PROTEIN"/>
    <property type="match status" value="1"/>
</dbReference>
<dbReference type="PANTHER" id="PTHR37947">
    <property type="entry name" value="BLL2462 PROTEIN"/>
    <property type="match status" value="1"/>
</dbReference>
<sequence length="374" mass="43380">VLKRKLKNNPRVELDHFIRITETRFQPAIKTFWESPYELIIFDNYPIKPLSSNFVRILGKKLLSNQSALFLILGPNQTIVSFNGITSILGVVTEDSTIESNRFYWEFVDEQIDVGGNFPPLKQNILITGKQVSSDTLAVTEQGWPLWLRNQNGTIRTMIWTSPELNTLYFHDQKLSQEGSFSVIWNQSISWLLKSGGEHENFFRLNKNRYQQGEMVQVTGTQPFEKTQDKTENIIINVTHGSTDIITRDILYNIEEQRWLGEFRAPGPGEYNYSIQLGSNQDPIQTGTFQILESQIELNQVYLNKKLLATISNSTDGQFFVWDSRDSLFSEINPKVRREFKAEIIKFNESRVLLIIMILLLCVEWFIRRNRGLS</sequence>
<protein>
    <recommendedName>
        <fullName evidence="3">Glutamine amidotransferase domain-containing protein</fullName>
    </recommendedName>
</protein>
<reference evidence="2" key="1">
    <citation type="submission" date="2018-05" db="EMBL/GenBank/DDBJ databases">
        <authorList>
            <person name="Lanie J.A."/>
            <person name="Ng W.-L."/>
            <person name="Kazmierczak K.M."/>
            <person name="Andrzejewski T.M."/>
            <person name="Davidsen T.M."/>
            <person name="Wayne K.J."/>
            <person name="Tettelin H."/>
            <person name="Glass J.I."/>
            <person name="Rusch D."/>
            <person name="Podicherti R."/>
            <person name="Tsui H.-C.T."/>
            <person name="Winkler M.E."/>
        </authorList>
    </citation>
    <scope>NUCLEOTIDE SEQUENCE</scope>
</reference>
<feature type="transmembrane region" description="Helical" evidence="1">
    <location>
        <begin position="350"/>
        <end position="367"/>
    </location>
</feature>